<reference evidence="2" key="2">
    <citation type="submission" date="2023-11" db="UniProtKB">
        <authorList>
            <consortium name="WormBaseParasite"/>
        </authorList>
    </citation>
    <scope>IDENTIFICATION</scope>
</reference>
<accession>A0AA85ILU7</accession>
<dbReference type="Proteomes" id="UP000050795">
    <property type="component" value="Unassembled WGS sequence"/>
</dbReference>
<organism evidence="1 2">
    <name type="scientific">Trichobilharzia regenti</name>
    <name type="common">Nasal bird schistosome</name>
    <dbReference type="NCBI Taxonomy" id="157069"/>
    <lineage>
        <taxon>Eukaryota</taxon>
        <taxon>Metazoa</taxon>
        <taxon>Spiralia</taxon>
        <taxon>Lophotrochozoa</taxon>
        <taxon>Platyhelminthes</taxon>
        <taxon>Trematoda</taxon>
        <taxon>Digenea</taxon>
        <taxon>Strigeidida</taxon>
        <taxon>Schistosomatoidea</taxon>
        <taxon>Schistosomatidae</taxon>
        <taxon>Trichobilharzia</taxon>
    </lineage>
</organism>
<name>A0AA85ILU7_TRIRE</name>
<sequence length="139" mass="15856">MESLWPAVFDEDIWIFGQDFELSAQLSGVQDLSLMRLLLGTLLGGQEKAAYGIARRNTNEYATGSAKQFPKWEAPHMVTLRWSYADTIAILNEEKQMNTSEYRDSKQQHKRAKTLQPRKLNKLQLQVFDGGTSVMRAGF</sequence>
<evidence type="ECO:0000313" key="2">
    <source>
        <dbReference type="WBParaSite" id="TREG1_105690.1"/>
    </source>
</evidence>
<keyword evidence="1" id="KW-1185">Reference proteome</keyword>
<dbReference type="WBParaSite" id="TREG1_105690.1">
    <property type="protein sequence ID" value="TREG1_105690.1"/>
    <property type="gene ID" value="TREG1_105690"/>
</dbReference>
<evidence type="ECO:0000313" key="1">
    <source>
        <dbReference type="Proteomes" id="UP000050795"/>
    </source>
</evidence>
<proteinExistence type="predicted"/>
<dbReference type="AlphaFoldDB" id="A0AA85ILU7"/>
<protein>
    <submittedName>
        <fullName evidence="2">Uncharacterized protein</fullName>
    </submittedName>
</protein>
<reference evidence="1" key="1">
    <citation type="submission" date="2022-06" db="EMBL/GenBank/DDBJ databases">
        <authorList>
            <person name="Berger JAMES D."/>
            <person name="Berger JAMES D."/>
        </authorList>
    </citation>
    <scope>NUCLEOTIDE SEQUENCE [LARGE SCALE GENOMIC DNA]</scope>
</reference>